<dbReference type="InterPro" id="IPR011009">
    <property type="entry name" value="Kinase-like_dom_sf"/>
</dbReference>
<dbReference type="AlphaFoldDB" id="A0A1J4J7G9"/>
<feature type="compositionally biased region" description="Polar residues" evidence="5">
    <location>
        <begin position="562"/>
        <end position="571"/>
    </location>
</feature>
<feature type="region of interest" description="Disordered" evidence="5">
    <location>
        <begin position="562"/>
        <end position="618"/>
    </location>
</feature>
<dbReference type="Proteomes" id="UP000179807">
    <property type="component" value="Unassembled WGS sequence"/>
</dbReference>
<keyword evidence="8" id="KW-1185">Reference proteome</keyword>
<dbReference type="GeneID" id="94847961"/>
<evidence type="ECO:0000256" key="1">
    <source>
        <dbReference type="ARBA" id="ARBA00022527"/>
    </source>
</evidence>
<dbReference type="PROSITE" id="PS00108">
    <property type="entry name" value="PROTEIN_KINASE_ST"/>
    <property type="match status" value="1"/>
</dbReference>
<evidence type="ECO:0000313" key="7">
    <source>
        <dbReference type="EMBL" id="OHS93148.1"/>
    </source>
</evidence>
<accession>A0A1J4J7G9</accession>
<protein>
    <recommendedName>
        <fullName evidence="6">Protein kinase domain-containing protein</fullName>
    </recommendedName>
</protein>
<dbReference type="SUPFAM" id="SSF56112">
    <property type="entry name" value="Protein kinase-like (PK-like)"/>
    <property type="match status" value="1"/>
</dbReference>
<dbReference type="InterPro" id="IPR000719">
    <property type="entry name" value="Prot_kinase_dom"/>
</dbReference>
<feature type="binding site" evidence="4">
    <location>
        <position position="243"/>
    </location>
    <ligand>
        <name>ATP</name>
        <dbReference type="ChEBI" id="CHEBI:30616"/>
    </ligand>
</feature>
<evidence type="ECO:0000313" key="8">
    <source>
        <dbReference type="Proteomes" id="UP000179807"/>
    </source>
</evidence>
<evidence type="ECO:0000256" key="2">
    <source>
        <dbReference type="ARBA" id="ARBA00022741"/>
    </source>
</evidence>
<dbReference type="GO" id="GO:0004674">
    <property type="term" value="F:protein serine/threonine kinase activity"/>
    <property type="evidence" value="ECO:0007669"/>
    <property type="project" value="UniProtKB-KW"/>
</dbReference>
<dbReference type="VEuPathDB" id="TrichDB:TRFO_40524"/>
<dbReference type="PROSITE" id="PS00107">
    <property type="entry name" value="PROTEIN_KINASE_ATP"/>
    <property type="match status" value="1"/>
</dbReference>
<dbReference type="Gene3D" id="1.10.510.10">
    <property type="entry name" value="Transferase(Phosphotransferase) domain 1"/>
    <property type="match status" value="1"/>
</dbReference>
<dbReference type="RefSeq" id="XP_068346285.1">
    <property type="nucleotide sequence ID" value="XM_068513257.1"/>
</dbReference>
<organism evidence="7 8">
    <name type="scientific">Tritrichomonas foetus</name>
    <dbReference type="NCBI Taxonomy" id="1144522"/>
    <lineage>
        <taxon>Eukaryota</taxon>
        <taxon>Metamonada</taxon>
        <taxon>Parabasalia</taxon>
        <taxon>Tritrichomonadida</taxon>
        <taxon>Tritrichomonadidae</taxon>
        <taxon>Tritrichomonas</taxon>
    </lineage>
</organism>
<dbReference type="PRINTS" id="PR00109">
    <property type="entry name" value="TYRKINASE"/>
</dbReference>
<dbReference type="Gene3D" id="3.30.200.20">
    <property type="entry name" value="Phosphorylase Kinase, domain 1"/>
    <property type="match status" value="1"/>
</dbReference>
<dbReference type="InterPro" id="IPR008271">
    <property type="entry name" value="Ser/Thr_kinase_AS"/>
</dbReference>
<dbReference type="EMBL" id="MLAK01001427">
    <property type="protein sequence ID" value="OHS93148.1"/>
    <property type="molecule type" value="Genomic_DNA"/>
</dbReference>
<reference evidence="7" key="1">
    <citation type="submission" date="2016-10" db="EMBL/GenBank/DDBJ databases">
        <authorList>
            <person name="Benchimol M."/>
            <person name="Almeida L.G."/>
            <person name="Vasconcelos A.T."/>
            <person name="Perreira-Neves A."/>
            <person name="Rosa I.A."/>
            <person name="Tasca T."/>
            <person name="Bogo M.R."/>
            <person name="de Souza W."/>
        </authorList>
    </citation>
    <scope>NUCLEOTIDE SEQUENCE [LARGE SCALE GENOMIC DNA]</scope>
    <source>
        <strain evidence="7">K</strain>
    </source>
</reference>
<dbReference type="GO" id="GO:0005524">
    <property type="term" value="F:ATP binding"/>
    <property type="evidence" value="ECO:0007669"/>
    <property type="project" value="UniProtKB-UniRule"/>
</dbReference>
<dbReference type="PROSITE" id="PS50011">
    <property type="entry name" value="PROTEIN_KINASE_DOM"/>
    <property type="match status" value="1"/>
</dbReference>
<dbReference type="PANTHER" id="PTHR44329:SF214">
    <property type="entry name" value="PROTEIN KINASE DOMAIN-CONTAINING PROTEIN"/>
    <property type="match status" value="1"/>
</dbReference>
<dbReference type="InterPro" id="IPR017441">
    <property type="entry name" value="Protein_kinase_ATP_BS"/>
</dbReference>
<keyword evidence="1" id="KW-0808">Transferase</keyword>
<evidence type="ECO:0000256" key="4">
    <source>
        <dbReference type="PROSITE-ProRule" id="PRU10141"/>
    </source>
</evidence>
<evidence type="ECO:0000259" key="6">
    <source>
        <dbReference type="PROSITE" id="PS50011"/>
    </source>
</evidence>
<sequence length="1154" mass="132154">MSDEFSLQIDSIKEGIDKLKPFEMSARVHCSKINSLLDAFFELRPKLNRRFVKKKGVPSKKIKKSLKNLISALNDLFDLANKCSFGDGQDFQNFILTSSIKIIFDRFFTIRQAAINTLAFIGFNDCIPIFKVSPDILYNQNHVDLKRLYFLLLQLRSCKKLYDQPDFQENLNNRLKSLKNHGFETPENYDENFGENIFMDIPKTSTFVLQHEQIHFQKLIGGGRSALVHIGTIDDCKDIVAIKVLRGRSLSPPELIALRREIMILSTLSHPSLLTLRGYTAEQPFCLVTDFLKNGSLYSFLRNNPEDLTPTERTIIAIDIATGMAYMHEQCVIHRDLKSLNVLLDENKRAKVCDFGLSRLLNFEPMSGIVGTAQWMAPEVYLSKPSYDSRVDVFSYGIVLWELLTSKIPYDGVTETLIPKLVVHENLRPEIPPEASPELRLLITSCWAADPKERPSFQQIVQRFSSPRYYFPGTDESLIPKKNIRHVISNSDPLKIRGNQAPIVHPKSKSDNNMRNQFNLIDTNMISLLDAVQNQNDIKFERSLQAIRSNLYLSLQRQNNSISSDQRFTEPSQSSNNQYNTYQNTSLNDPQNNIPHSSKGKYKGRNQSKNKRASNRLSMANIGEVNNSLATFNHTNINSIASLNNIEQHERIVSSPQQFIVDIFNIVEEADDGHQSQIILLFDDLLNNENFFAAFVKIEGTQQLSNILDMKQPHSCDSIFHLLENHQQLELFPVCVIRSLLSFYDYNDLKLRSRSLNILFFVSSQQRTFLCSIPTFIAHLLDYTLYPLHQNDSVQLYHTVLDMIKGIDTLPESVIERLGQILFHAPQELFPTAVKCIESCLRFQSLRENFPSQIWEKSTSNQETFLICKKFFTCFIDKPPENSQEMINSLISIARINTDALVVLVDLSKSNKDISSLIIKYMPLRNRNSDDLLLKLYANMINIGGLAHEVYSMHEFYSVCYSLLRVGFSDYVCRLLSNELINLDIAESFGYVPALCRAIMASADPDVLWSLLNVVYKWLKIRYIVKFETVIPKLHSLLRGREASPKLGSFLCLLIIIENCPQKVNAHDVMIAALFYVNTGTQPVQELSFSFIEKFQSILQREIKEMALVFVKYYKENASHSLEVASLLLQMNKKLNVLQPEAAQTLSIICKNIY</sequence>
<evidence type="ECO:0000256" key="3">
    <source>
        <dbReference type="ARBA" id="ARBA00022840"/>
    </source>
</evidence>
<dbReference type="InterPro" id="IPR001245">
    <property type="entry name" value="Ser-Thr/Tyr_kinase_cat_dom"/>
</dbReference>
<dbReference type="InterPro" id="IPR051681">
    <property type="entry name" value="Ser/Thr_Kinases-Pseudokinases"/>
</dbReference>
<dbReference type="PANTHER" id="PTHR44329">
    <property type="entry name" value="SERINE/THREONINE-PROTEIN KINASE TNNI3K-RELATED"/>
    <property type="match status" value="1"/>
</dbReference>
<dbReference type="CDD" id="cd13999">
    <property type="entry name" value="STKc_MAP3K-like"/>
    <property type="match status" value="1"/>
</dbReference>
<dbReference type="SUPFAM" id="SSF48371">
    <property type="entry name" value="ARM repeat"/>
    <property type="match status" value="1"/>
</dbReference>
<feature type="domain" description="Protein kinase" evidence="6">
    <location>
        <begin position="214"/>
        <end position="471"/>
    </location>
</feature>
<keyword evidence="3 4" id="KW-0067">ATP-binding</keyword>
<keyword evidence="1" id="KW-0418">Kinase</keyword>
<keyword evidence="1" id="KW-0723">Serine/threonine-protein kinase</keyword>
<dbReference type="Pfam" id="PF07714">
    <property type="entry name" value="PK_Tyr_Ser-Thr"/>
    <property type="match status" value="1"/>
</dbReference>
<gene>
    <name evidence="7" type="ORF">TRFO_40524</name>
</gene>
<proteinExistence type="predicted"/>
<comment type="caution">
    <text evidence="7">The sequence shown here is derived from an EMBL/GenBank/DDBJ whole genome shotgun (WGS) entry which is preliminary data.</text>
</comment>
<dbReference type="SMART" id="SM00220">
    <property type="entry name" value="S_TKc"/>
    <property type="match status" value="1"/>
</dbReference>
<dbReference type="InterPro" id="IPR016024">
    <property type="entry name" value="ARM-type_fold"/>
</dbReference>
<feature type="compositionally biased region" description="Polar residues" evidence="5">
    <location>
        <begin position="587"/>
        <end position="596"/>
    </location>
</feature>
<keyword evidence="2 4" id="KW-0547">Nucleotide-binding</keyword>
<evidence type="ECO:0000256" key="5">
    <source>
        <dbReference type="SAM" id="MobiDB-lite"/>
    </source>
</evidence>
<name>A0A1J4J7G9_9EUKA</name>
<feature type="compositionally biased region" description="Basic residues" evidence="5">
    <location>
        <begin position="598"/>
        <end position="614"/>
    </location>
</feature>
<feature type="compositionally biased region" description="Low complexity" evidence="5">
    <location>
        <begin position="572"/>
        <end position="586"/>
    </location>
</feature>